<feature type="region of interest" description="Disordered" evidence="1">
    <location>
        <begin position="1"/>
        <end position="60"/>
    </location>
</feature>
<dbReference type="EMBL" id="JACVVK020000014">
    <property type="protein sequence ID" value="KAK7504654.1"/>
    <property type="molecule type" value="Genomic_DNA"/>
</dbReference>
<protein>
    <submittedName>
        <fullName evidence="2">Uncharacterized protein</fullName>
    </submittedName>
</protein>
<reference evidence="2 3" key="1">
    <citation type="journal article" date="2023" name="Sci. Data">
        <title>Genome assembly of the Korean intertidal mud-creeper Batillaria attramentaria.</title>
        <authorList>
            <person name="Patra A.K."/>
            <person name="Ho P.T."/>
            <person name="Jun S."/>
            <person name="Lee S.J."/>
            <person name="Kim Y."/>
            <person name="Won Y.J."/>
        </authorList>
    </citation>
    <scope>NUCLEOTIDE SEQUENCE [LARGE SCALE GENOMIC DNA]</scope>
    <source>
        <strain evidence="2">Wonlab-2016</strain>
    </source>
</reference>
<feature type="region of interest" description="Disordered" evidence="1">
    <location>
        <begin position="114"/>
        <end position="138"/>
    </location>
</feature>
<gene>
    <name evidence="2" type="ORF">BaRGS_00004140</name>
</gene>
<feature type="compositionally biased region" description="Pro residues" evidence="1">
    <location>
        <begin position="129"/>
        <end position="138"/>
    </location>
</feature>
<sequence length="138" mass="15502">MQTAQVPLSKHKPESTSGGKRPKNGKRSRYVHTTKLRQSGHVYSGEHKHSSVPPKAHVDTQRSGQSCFAVFPLQTGWDRLRLEFNKGGDSHNQTRRVGLPACLSESVSRGYWTHRCGHDQRRPSLDSPSSPPRRPGQR</sequence>
<dbReference type="AlphaFoldDB" id="A0ABD0M049"/>
<dbReference type="Proteomes" id="UP001519460">
    <property type="component" value="Unassembled WGS sequence"/>
</dbReference>
<evidence type="ECO:0000256" key="1">
    <source>
        <dbReference type="SAM" id="MobiDB-lite"/>
    </source>
</evidence>
<proteinExistence type="predicted"/>
<name>A0ABD0M049_9CAEN</name>
<evidence type="ECO:0000313" key="3">
    <source>
        <dbReference type="Proteomes" id="UP001519460"/>
    </source>
</evidence>
<organism evidence="2 3">
    <name type="scientific">Batillaria attramentaria</name>
    <dbReference type="NCBI Taxonomy" id="370345"/>
    <lineage>
        <taxon>Eukaryota</taxon>
        <taxon>Metazoa</taxon>
        <taxon>Spiralia</taxon>
        <taxon>Lophotrochozoa</taxon>
        <taxon>Mollusca</taxon>
        <taxon>Gastropoda</taxon>
        <taxon>Caenogastropoda</taxon>
        <taxon>Sorbeoconcha</taxon>
        <taxon>Cerithioidea</taxon>
        <taxon>Batillariidae</taxon>
        <taxon>Batillaria</taxon>
    </lineage>
</organism>
<evidence type="ECO:0000313" key="2">
    <source>
        <dbReference type="EMBL" id="KAK7504654.1"/>
    </source>
</evidence>
<comment type="caution">
    <text evidence="2">The sequence shown here is derived from an EMBL/GenBank/DDBJ whole genome shotgun (WGS) entry which is preliminary data.</text>
</comment>
<keyword evidence="3" id="KW-1185">Reference proteome</keyword>
<accession>A0ABD0M049</accession>
<feature type="compositionally biased region" description="Basic residues" evidence="1">
    <location>
        <begin position="20"/>
        <end position="35"/>
    </location>
</feature>